<dbReference type="GO" id="GO:0006397">
    <property type="term" value="P:mRNA processing"/>
    <property type="evidence" value="ECO:0007669"/>
    <property type="project" value="UniProtKB-KW"/>
</dbReference>
<evidence type="ECO:0000256" key="6">
    <source>
        <dbReference type="ARBA" id="ARBA00022857"/>
    </source>
</evidence>
<evidence type="ECO:0000256" key="4">
    <source>
        <dbReference type="ARBA" id="ARBA00022664"/>
    </source>
</evidence>
<dbReference type="GO" id="GO:0017150">
    <property type="term" value="F:tRNA dihydrouridine synthase activity"/>
    <property type="evidence" value="ECO:0007669"/>
    <property type="project" value="InterPro"/>
</dbReference>
<evidence type="ECO:0000256" key="8">
    <source>
        <dbReference type="ARBA" id="ARBA00023027"/>
    </source>
</evidence>
<evidence type="ECO:0000256" key="15">
    <source>
        <dbReference type="ARBA" id="ARBA00049447"/>
    </source>
</evidence>
<keyword evidence="2" id="KW-0285">Flavoprotein</keyword>
<evidence type="ECO:0000313" key="19">
    <source>
        <dbReference type="Proteomes" id="UP000095358"/>
    </source>
</evidence>
<dbReference type="EC" id="1.3.1.88" evidence="10"/>
<evidence type="ECO:0000256" key="5">
    <source>
        <dbReference type="ARBA" id="ARBA00022694"/>
    </source>
</evidence>
<keyword evidence="3" id="KW-0288">FMN</keyword>
<evidence type="ECO:0000313" key="18">
    <source>
        <dbReference type="EMBL" id="OEJ89440.1"/>
    </source>
</evidence>
<dbReference type="GO" id="GO:0050660">
    <property type="term" value="F:flavin adenine dinucleotide binding"/>
    <property type="evidence" value="ECO:0007669"/>
    <property type="project" value="InterPro"/>
</dbReference>
<evidence type="ECO:0000256" key="12">
    <source>
        <dbReference type="ARBA" id="ARBA00047652"/>
    </source>
</evidence>
<evidence type="ECO:0000259" key="17">
    <source>
        <dbReference type="Pfam" id="PF01207"/>
    </source>
</evidence>
<dbReference type="SUPFAM" id="SSF51395">
    <property type="entry name" value="FMN-linked oxidoreductases"/>
    <property type="match status" value="1"/>
</dbReference>
<comment type="catalytic activity">
    <reaction evidence="12">
        <text>5,6-dihydrouridine(16) in tRNA + NADP(+) = uridine(16) in tRNA + NADPH + H(+)</text>
        <dbReference type="Rhea" id="RHEA:53376"/>
        <dbReference type="Rhea" id="RHEA-COMP:13543"/>
        <dbReference type="Rhea" id="RHEA-COMP:13544"/>
        <dbReference type="ChEBI" id="CHEBI:15378"/>
        <dbReference type="ChEBI" id="CHEBI:57783"/>
        <dbReference type="ChEBI" id="CHEBI:58349"/>
        <dbReference type="ChEBI" id="CHEBI:65315"/>
        <dbReference type="ChEBI" id="CHEBI:74443"/>
        <dbReference type="EC" id="1.3.1.88"/>
    </reaction>
    <physiologicalReaction direction="right-to-left" evidence="12">
        <dbReference type="Rhea" id="RHEA:53378"/>
    </physiologicalReaction>
</comment>
<keyword evidence="7" id="KW-0560">Oxidoreductase</keyword>
<proteinExistence type="inferred from homology"/>
<comment type="catalytic activity">
    <reaction evidence="15">
        <text>a 5,6-dihydrouridine in mRNA + NADP(+) = a uridine in mRNA + NADPH + H(+)</text>
        <dbReference type="Rhea" id="RHEA:69855"/>
        <dbReference type="Rhea" id="RHEA-COMP:14658"/>
        <dbReference type="Rhea" id="RHEA-COMP:17789"/>
        <dbReference type="ChEBI" id="CHEBI:15378"/>
        <dbReference type="ChEBI" id="CHEBI:57783"/>
        <dbReference type="ChEBI" id="CHEBI:58349"/>
        <dbReference type="ChEBI" id="CHEBI:65315"/>
        <dbReference type="ChEBI" id="CHEBI:74443"/>
    </reaction>
    <physiologicalReaction direction="right-to-left" evidence="15">
        <dbReference type="Rhea" id="RHEA:69857"/>
    </physiologicalReaction>
</comment>
<dbReference type="OrthoDB" id="272303at2759"/>
<sequence length="437" mass="50946">MSEEQKIHVAKTPDGKKTGRQIYNDLGCPKKMLCPLVDHSELAFRILMKKYGCELSYTPMLNAKLFSKDAKYRSRHFGPLDGVHKMDRPLIVQFCSNDVDELIKSCDYVKDQCDMIDLNLGCPQNIAKNGNYGSFLMENWSLISELITKMHEHGLNNTCKIRIFPEMDKSLEYAQMCVDAGAEWLGVHGRLREQRGQITGLADLDYIKYINEKIKVKNDTEEKQVVISNGNLLYPGDIKKILEYTKCDAVMSGEGCLYNPGLYNFDEDKDDVNSAEGLNEIKDRVFPRVDKIMKEYFDIVLSVRKDSPASMKSFKSHIFKLLRPFFEKEIDLRNEFGPLNKIFEEDKYDFNDFIKKVEKRIEERIVDHEDVISFNEEDSNDEVKYFNVPFYRCQPYFRVIDGVKNNARYVTMKKDLEDKEGFLHSLKNKKQKIKDDY</sequence>
<keyword evidence="6" id="KW-0521">NADP</keyword>
<gene>
    <name evidence="18" type="ORF">AWRI3580_g1609</name>
</gene>
<accession>A0A1E5RRC1</accession>
<comment type="similarity">
    <text evidence="9">Belongs to the Dus family. Dus1 subfamily.</text>
</comment>
<comment type="catalytic activity">
    <reaction evidence="11">
        <text>5,6-dihydrouridine(17) in tRNA + NAD(+) = uridine(17) in tRNA + NADH + H(+)</text>
        <dbReference type="Rhea" id="RHEA:53372"/>
        <dbReference type="Rhea" id="RHEA-COMP:13541"/>
        <dbReference type="Rhea" id="RHEA-COMP:13542"/>
        <dbReference type="ChEBI" id="CHEBI:15378"/>
        <dbReference type="ChEBI" id="CHEBI:57540"/>
        <dbReference type="ChEBI" id="CHEBI:57945"/>
        <dbReference type="ChEBI" id="CHEBI:65315"/>
        <dbReference type="ChEBI" id="CHEBI:74443"/>
        <dbReference type="EC" id="1.3.1.88"/>
    </reaction>
    <physiologicalReaction direction="right-to-left" evidence="11">
        <dbReference type="Rhea" id="RHEA:53374"/>
    </physiologicalReaction>
</comment>
<dbReference type="Proteomes" id="UP000095358">
    <property type="component" value="Unassembled WGS sequence"/>
</dbReference>
<dbReference type="CDD" id="cd02801">
    <property type="entry name" value="DUS_like_FMN"/>
    <property type="match status" value="1"/>
</dbReference>
<keyword evidence="4" id="KW-0507">mRNA processing</keyword>
<comment type="catalytic activity">
    <reaction evidence="16">
        <text>5,6-dihydrouridine(17) in tRNA + NADP(+) = uridine(17) in tRNA + NADPH + H(+)</text>
        <dbReference type="Rhea" id="RHEA:53368"/>
        <dbReference type="Rhea" id="RHEA-COMP:13541"/>
        <dbReference type="Rhea" id="RHEA-COMP:13542"/>
        <dbReference type="ChEBI" id="CHEBI:15378"/>
        <dbReference type="ChEBI" id="CHEBI:57783"/>
        <dbReference type="ChEBI" id="CHEBI:58349"/>
        <dbReference type="ChEBI" id="CHEBI:65315"/>
        <dbReference type="ChEBI" id="CHEBI:74443"/>
        <dbReference type="EC" id="1.3.1.88"/>
    </reaction>
    <physiologicalReaction direction="right-to-left" evidence="16">
        <dbReference type="Rhea" id="RHEA:53370"/>
    </physiologicalReaction>
</comment>
<keyword evidence="8" id="KW-0520">NAD</keyword>
<dbReference type="STRING" id="29833.A0A1E5RRC1"/>
<evidence type="ECO:0000256" key="9">
    <source>
        <dbReference type="ARBA" id="ARBA00038313"/>
    </source>
</evidence>
<evidence type="ECO:0000256" key="13">
    <source>
        <dbReference type="ARBA" id="ARBA00048342"/>
    </source>
</evidence>
<comment type="catalytic activity">
    <reaction evidence="14">
        <text>5,6-dihydrouridine(16) in tRNA + NAD(+) = uridine(16) in tRNA + NADH + H(+)</text>
        <dbReference type="Rhea" id="RHEA:53380"/>
        <dbReference type="Rhea" id="RHEA-COMP:13543"/>
        <dbReference type="Rhea" id="RHEA-COMP:13544"/>
        <dbReference type="ChEBI" id="CHEBI:15378"/>
        <dbReference type="ChEBI" id="CHEBI:57540"/>
        <dbReference type="ChEBI" id="CHEBI:57945"/>
        <dbReference type="ChEBI" id="CHEBI:65315"/>
        <dbReference type="ChEBI" id="CHEBI:74443"/>
        <dbReference type="EC" id="1.3.1.88"/>
    </reaction>
    <physiologicalReaction direction="right-to-left" evidence="14">
        <dbReference type="Rhea" id="RHEA:53382"/>
    </physiologicalReaction>
</comment>
<comment type="caution">
    <text evidence="18">The sequence shown here is derived from an EMBL/GenBank/DDBJ whole genome shotgun (WGS) entry which is preliminary data.</text>
</comment>
<evidence type="ECO:0000256" key="1">
    <source>
        <dbReference type="ARBA" id="ARBA00001917"/>
    </source>
</evidence>
<evidence type="ECO:0000256" key="7">
    <source>
        <dbReference type="ARBA" id="ARBA00023002"/>
    </source>
</evidence>
<evidence type="ECO:0000256" key="16">
    <source>
        <dbReference type="ARBA" id="ARBA00049467"/>
    </source>
</evidence>
<dbReference type="InterPro" id="IPR035587">
    <property type="entry name" value="DUS-like_FMN-bd"/>
</dbReference>
<evidence type="ECO:0000256" key="14">
    <source>
        <dbReference type="ARBA" id="ARBA00048934"/>
    </source>
</evidence>
<name>A0A1E5RRC1_HANUV</name>
<dbReference type="EMBL" id="LPNN01000004">
    <property type="protein sequence ID" value="OEJ89440.1"/>
    <property type="molecule type" value="Genomic_DNA"/>
</dbReference>
<comment type="catalytic activity">
    <reaction evidence="13">
        <text>a 5,6-dihydrouridine in mRNA + NAD(+) = a uridine in mRNA + NADH + H(+)</text>
        <dbReference type="Rhea" id="RHEA:69851"/>
        <dbReference type="Rhea" id="RHEA-COMP:14658"/>
        <dbReference type="Rhea" id="RHEA-COMP:17789"/>
        <dbReference type="ChEBI" id="CHEBI:15378"/>
        <dbReference type="ChEBI" id="CHEBI:57540"/>
        <dbReference type="ChEBI" id="CHEBI:57945"/>
        <dbReference type="ChEBI" id="CHEBI:65315"/>
        <dbReference type="ChEBI" id="CHEBI:74443"/>
    </reaction>
    <physiologicalReaction direction="right-to-left" evidence="13">
        <dbReference type="Rhea" id="RHEA:69853"/>
    </physiologicalReaction>
</comment>
<evidence type="ECO:0000256" key="11">
    <source>
        <dbReference type="ARBA" id="ARBA00047287"/>
    </source>
</evidence>
<comment type="cofactor">
    <cofactor evidence="1">
        <name>FMN</name>
        <dbReference type="ChEBI" id="CHEBI:58210"/>
    </cofactor>
</comment>
<evidence type="ECO:0000256" key="3">
    <source>
        <dbReference type="ARBA" id="ARBA00022643"/>
    </source>
</evidence>
<evidence type="ECO:0000256" key="10">
    <source>
        <dbReference type="ARBA" id="ARBA00038890"/>
    </source>
</evidence>
<dbReference type="InterPro" id="IPR013785">
    <property type="entry name" value="Aldolase_TIM"/>
</dbReference>
<dbReference type="PROSITE" id="PS01136">
    <property type="entry name" value="UPF0034"/>
    <property type="match status" value="1"/>
</dbReference>
<evidence type="ECO:0000256" key="2">
    <source>
        <dbReference type="ARBA" id="ARBA00022630"/>
    </source>
</evidence>
<dbReference type="VEuPathDB" id="FungiDB:AWRI3580_g1609"/>
<feature type="domain" description="DUS-like FMN-binding" evidence="17">
    <location>
        <begin position="33"/>
        <end position="336"/>
    </location>
</feature>
<protein>
    <recommendedName>
        <fullName evidence="10">tRNA-dihydrouridine(16/17) synthase [NAD(P)(+)]</fullName>
        <ecNumber evidence="10">1.3.1.88</ecNumber>
    </recommendedName>
</protein>
<organism evidence="18 19">
    <name type="scientific">Hanseniaspora uvarum</name>
    <name type="common">Yeast</name>
    <name type="synonym">Kloeckera apiculata</name>
    <dbReference type="NCBI Taxonomy" id="29833"/>
    <lineage>
        <taxon>Eukaryota</taxon>
        <taxon>Fungi</taxon>
        <taxon>Dikarya</taxon>
        <taxon>Ascomycota</taxon>
        <taxon>Saccharomycotina</taxon>
        <taxon>Saccharomycetes</taxon>
        <taxon>Saccharomycodales</taxon>
        <taxon>Saccharomycodaceae</taxon>
        <taxon>Hanseniaspora</taxon>
    </lineage>
</organism>
<keyword evidence="19" id="KW-1185">Reference proteome</keyword>
<dbReference type="PANTHER" id="PTHR11082:SF5">
    <property type="entry name" value="TRNA-DIHYDROURIDINE(16_17) SYNTHASE [NAD(P)(+)]-LIKE"/>
    <property type="match status" value="1"/>
</dbReference>
<dbReference type="Pfam" id="PF01207">
    <property type="entry name" value="Dus"/>
    <property type="match status" value="1"/>
</dbReference>
<dbReference type="Gene3D" id="3.20.20.70">
    <property type="entry name" value="Aldolase class I"/>
    <property type="match status" value="1"/>
</dbReference>
<reference evidence="19" key="1">
    <citation type="journal article" date="2016" name="Genome Announc.">
        <title>Genome sequences of three species of Hanseniaspora isolated from spontaneous wine fermentations.</title>
        <authorList>
            <person name="Sternes P.R."/>
            <person name="Lee D."/>
            <person name="Kutyna D.R."/>
            <person name="Borneman A.R."/>
        </authorList>
    </citation>
    <scope>NUCLEOTIDE SEQUENCE [LARGE SCALE GENOMIC DNA]</scope>
    <source>
        <strain evidence="19">AWRI3580</strain>
    </source>
</reference>
<dbReference type="InterPro" id="IPR018517">
    <property type="entry name" value="tRNA_hU_synthase_CS"/>
</dbReference>
<dbReference type="AlphaFoldDB" id="A0A1E5RRC1"/>
<keyword evidence="5" id="KW-0819">tRNA processing</keyword>
<dbReference type="PANTHER" id="PTHR11082">
    <property type="entry name" value="TRNA-DIHYDROURIDINE SYNTHASE"/>
    <property type="match status" value="1"/>
</dbReference>